<gene>
    <name evidence="1" type="ORF">SAMN04489752_3612</name>
</gene>
<proteinExistence type="predicted"/>
<dbReference type="PANTHER" id="PTHR37316">
    <property type="entry name" value="TEICHOIC ACID GLYCEROL-PHOSPHATE PRIMASE"/>
    <property type="match status" value="1"/>
</dbReference>
<dbReference type="Pfam" id="PF04464">
    <property type="entry name" value="Glyphos_transf"/>
    <property type="match status" value="1"/>
</dbReference>
<dbReference type="InterPro" id="IPR051612">
    <property type="entry name" value="Teichoic_Acid_Biosynth"/>
</dbReference>
<sequence>MIETEPMLTVVFEAPETLDRESTTYRRLIAARLHWDAEFELRIVDHALSTKDIIDICSRLSSKYVVFMRHNHQISADYLQTLLKYLSTRTVFLAEPYLFTGAVPKNPSSTLVDANYHYSRDTDIYGVAFNTQRLADALEAIGDLDRTGLYIGYRLYWSINSVKPLETGYSVASDTKAAIGLQLDAETKRLVPNLPNLSIELRVRVLRYLVLYLRGLRECNRTNVSIPYLRDVVSTYQLNDIVNYAEHMHSFECVWISWLAEPETNEKLFKEMSAEDSYISFRDPGQVEPGDTVLHVIQFSDRELTISKVYRPRDERPELNDPSHFDFYQSPVTPQSKILFFDRPMQADDNAEYLYAHFVEQYPEFKNVYFALNPKSPDWDRLTERGFKLIPFFTKEFYETFLRSDLVVASQIYNLRYKGKTLSNSRFVYLQHGVQINDMSTWVESKLYDIFVATGKVEADYLKKVAPRETLNSGLPRLQTLDKAADRSNDLLFMPTWRFNLHQVSPESFRKSNYFRAVNAILTDRDLIDYLERTDRRLRVKLHPNIGKRANLFTFSPRVVESHESYREAISAAEFVFTDYSSAVLDAAYIDTPIAYFQWDSEEFFREQPYEGRLDYRDEGLGPVFLSHQEIVDHIVSGSYLTPDSLYSKRKQSFFAGVQTENINDTIIERMLKL</sequence>
<protein>
    <submittedName>
        <fullName evidence="1">CDP-glycerol glycerophosphotransferase, TagB/SpsB family</fullName>
    </submittedName>
</protein>
<name>A0A1H1YAW5_9MICO</name>
<evidence type="ECO:0000313" key="1">
    <source>
        <dbReference type="EMBL" id="SDT18531.1"/>
    </source>
</evidence>
<dbReference type="GO" id="GO:0016020">
    <property type="term" value="C:membrane"/>
    <property type="evidence" value="ECO:0007669"/>
    <property type="project" value="InterPro"/>
</dbReference>
<evidence type="ECO:0000313" key="2">
    <source>
        <dbReference type="Proteomes" id="UP000199597"/>
    </source>
</evidence>
<dbReference type="InterPro" id="IPR007554">
    <property type="entry name" value="Glycerophosphate_synth"/>
</dbReference>
<dbReference type="EMBL" id="LT629766">
    <property type="protein sequence ID" value="SDT18531.1"/>
    <property type="molecule type" value="Genomic_DNA"/>
</dbReference>
<keyword evidence="1" id="KW-0808">Transferase</keyword>
<dbReference type="RefSeq" id="WP_157689206.1">
    <property type="nucleotide sequence ID" value="NZ_LT629766.1"/>
</dbReference>
<dbReference type="AlphaFoldDB" id="A0A1H1YAW5"/>
<dbReference type="Gene3D" id="3.40.50.12580">
    <property type="match status" value="1"/>
</dbReference>
<dbReference type="STRING" id="1136497.SAMN04489752_3612"/>
<organism evidence="1 2">
    <name type="scientific">Brevibacterium siliguriense</name>
    <dbReference type="NCBI Taxonomy" id="1136497"/>
    <lineage>
        <taxon>Bacteria</taxon>
        <taxon>Bacillati</taxon>
        <taxon>Actinomycetota</taxon>
        <taxon>Actinomycetes</taxon>
        <taxon>Micrococcales</taxon>
        <taxon>Brevibacteriaceae</taxon>
        <taxon>Brevibacterium</taxon>
    </lineage>
</organism>
<dbReference type="OrthoDB" id="8549922at2"/>
<dbReference type="Proteomes" id="UP000199597">
    <property type="component" value="Chromosome I"/>
</dbReference>
<dbReference type="InterPro" id="IPR043148">
    <property type="entry name" value="TagF_C"/>
</dbReference>
<accession>A0A1H1YAW5</accession>
<dbReference type="GO" id="GO:0047355">
    <property type="term" value="F:CDP-glycerol glycerophosphotransferase activity"/>
    <property type="evidence" value="ECO:0007669"/>
    <property type="project" value="InterPro"/>
</dbReference>
<reference evidence="2" key="1">
    <citation type="submission" date="2016-10" db="EMBL/GenBank/DDBJ databases">
        <authorList>
            <person name="Varghese N."/>
            <person name="Submissions S."/>
        </authorList>
    </citation>
    <scope>NUCLEOTIDE SEQUENCE [LARGE SCALE GENOMIC DNA]</scope>
    <source>
        <strain evidence="2">DSM 23676</strain>
    </source>
</reference>
<keyword evidence="2" id="KW-1185">Reference proteome</keyword>
<dbReference type="PANTHER" id="PTHR37316:SF3">
    <property type="entry name" value="TEICHOIC ACID GLYCEROL-PHOSPHATE TRANSFERASE"/>
    <property type="match status" value="1"/>
</dbReference>